<dbReference type="OMA" id="WKGANKR"/>
<dbReference type="CDD" id="cd12307">
    <property type="entry name" value="RRM_NIFK_like"/>
    <property type="match status" value="1"/>
</dbReference>
<comment type="subcellular location">
    <subcellularLocation>
        <location evidence="1">Nucleus</location>
        <location evidence="1">Nucleolus</location>
    </subcellularLocation>
</comment>
<dbReference type="InterPro" id="IPR035979">
    <property type="entry name" value="RBD_domain_sf"/>
</dbReference>
<feature type="domain" description="RRM" evidence="6">
    <location>
        <begin position="121"/>
        <end position="199"/>
    </location>
</feature>
<gene>
    <name evidence="7" type="ORF">L228DRAFT_259103</name>
</gene>
<dbReference type="Gene3D" id="3.30.70.330">
    <property type="match status" value="1"/>
</dbReference>
<accession>A0A165J4F5</accession>
<evidence type="ECO:0000256" key="4">
    <source>
        <dbReference type="PROSITE-ProRule" id="PRU00176"/>
    </source>
</evidence>
<evidence type="ECO:0000256" key="5">
    <source>
        <dbReference type="SAM" id="MobiDB-lite"/>
    </source>
</evidence>
<dbReference type="SUPFAM" id="SSF54928">
    <property type="entry name" value="RNA-binding domain, RBD"/>
    <property type="match status" value="1"/>
</dbReference>
<name>A0A165J4F5_XYLHT</name>
<dbReference type="InterPro" id="IPR000504">
    <property type="entry name" value="RRM_dom"/>
</dbReference>
<feature type="region of interest" description="Disordered" evidence="5">
    <location>
        <begin position="1"/>
        <end position="113"/>
    </location>
</feature>
<dbReference type="EMBL" id="KV407455">
    <property type="protein sequence ID" value="KZF25716.1"/>
    <property type="molecule type" value="Genomic_DNA"/>
</dbReference>
<protein>
    <recommendedName>
        <fullName evidence="6">RRM domain-containing protein</fullName>
    </recommendedName>
</protein>
<evidence type="ECO:0000313" key="8">
    <source>
        <dbReference type="Proteomes" id="UP000076632"/>
    </source>
</evidence>
<dbReference type="Pfam" id="PF00076">
    <property type="entry name" value="RRM_1"/>
    <property type="match status" value="1"/>
</dbReference>
<keyword evidence="2 4" id="KW-0694">RNA-binding</keyword>
<dbReference type="InterPro" id="IPR012677">
    <property type="entry name" value="Nucleotide-bd_a/b_plait_sf"/>
</dbReference>
<feature type="compositionally biased region" description="Polar residues" evidence="5">
    <location>
        <begin position="15"/>
        <end position="30"/>
    </location>
</feature>
<dbReference type="Proteomes" id="UP000076632">
    <property type="component" value="Unassembled WGS sequence"/>
</dbReference>
<dbReference type="OrthoDB" id="21467at2759"/>
<evidence type="ECO:0000256" key="3">
    <source>
        <dbReference type="ARBA" id="ARBA00023242"/>
    </source>
</evidence>
<feature type="compositionally biased region" description="Basic and acidic residues" evidence="5">
    <location>
        <begin position="350"/>
        <end position="365"/>
    </location>
</feature>
<dbReference type="STRING" id="1328760.A0A165J4F5"/>
<dbReference type="PROSITE" id="PS50102">
    <property type="entry name" value="RRM"/>
    <property type="match status" value="1"/>
</dbReference>
<feature type="compositionally biased region" description="Basic residues" evidence="5">
    <location>
        <begin position="378"/>
        <end position="387"/>
    </location>
</feature>
<feature type="compositionally biased region" description="Acidic residues" evidence="5">
    <location>
        <begin position="51"/>
        <end position="69"/>
    </location>
</feature>
<dbReference type="GO" id="GO:0003723">
    <property type="term" value="F:RNA binding"/>
    <property type="evidence" value="ECO:0007669"/>
    <property type="project" value="UniProtKB-UniRule"/>
</dbReference>
<evidence type="ECO:0000256" key="2">
    <source>
        <dbReference type="ARBA" id="ARBA00022884"/>
    </source>
</evidence>
<evidence type="ECO:0000259" key="6">
    <source>
        <dbReference type="PROSITE" id="PS50102"/>
    </source>
</evidence>
<feature type="region of interest" description="Disordered" evidence="5">
    <location>
        <begin position="316"/>
        <end position="387"/>
    </location>
</feature>
<sequence length="387" mass="43516">MAPETKKRKAAPAPSQITQKKSKKVQQTAAPATIEREESEEIKIASPPPAEDVDASESDAQSDEEEDQTEALLKGFESSDEEDRSDDEGFEQGQNVPAIPNDKKLRKKLKSAEKGKPEETGVVYVGRIPHGFYEHEMREYFSQFGAIHRLRLSRNRKTGKSKHYAFVEFESGDVARIVADTMNNYLMFGHILKCKVVPKEQIHESLWKGANKRFKRVPWNKLEGRKLNLAKTREHWDKRVAGEEKKRQTRAAKLKEIGYDFTAPELKSIETVPKKEAQALEGSSEAKLLEQPETTVDETTAVVEKEEPNKVVVTEVNKTKKGKKGTTSETSVIAEKPAEAETKSQQIETEASKKKDDEAKQDGKKETKRTKQQGGKPKASKKKKTAA</sequence>
<dbReference type="GeneID" id="28899273"/>
<feature type="compositionally biased region" description="Acidic residues" evidence="5">
    <location>
        <begin position="78"/>
        <end position="90"/>
    </location>
</feature>
<dbReference type="InParanoid" id="A0A165J4F5"/>
<dbReference type="GO" id="GO:0005730">
    <property type="term" value="C:nucleolus"/>
    <property type="evidence" value="ECO:0007669"/>
    <property type="project" value="UniProtKB-SubCell"/>
</dbReference>
<dbReference type="PANTHER" id="PTHR46754">
    <property type="entry name" value="MKI67 FHA DOMAIN-INTERACTING NUCLEOLAR PHOSPHOPROTEIN"/>
    <property type="match status" value="1"/>
</dbReference>
<evidence type="ECO:0000313" key="7">
    <source>
        <dbReference type="EMBL" id="KZF25716.1"/>
    </source>
</evidence>
<organism evidence="7 8">
    <name type="scientific">Xylona heveae (strain CBS 132557 / TC161)</name>
    <dbReference type="NCBI Taxonomy" id="1328760"/>
    <lineage>
        <taxon>Eukaryota</taxon>
        <taxon>Fungi</taxon>
        <taxon>Dikarya</taxon>
        <taxon>Ascomycota</taxon>
        <taxon>Pezizomycotina</taxon>
        <taxon>Xylonomycetes</taxon>
        <taxon>Xylonales</taxon>
        <taxon>Xylonaceae</taxon>
        <taxon>Xylona</taxon>
    </lineage>
</organism>
<dbReference type="AlphaFoldDB" id="A0A165J4F5"/>
<proteinExistence type="predicted"/>
<feature type="compositionally biased region" description="Low complexity" evidence="5">
    <location>
        <begin position="293"/>
        <end position="302"/>
    </location>
</feature>
<feature type="region of interest" description="Disordered" evidence="5">
    <location>
        <begin position="281"/>
        <end position="303"/>
    </location>
</feature>
<keyword evidence="3" id="KW-0539">Nucleus</keyword>
<reference evidence="7 8" key="1">
    <citation type="journal article" date="2016" name="Fungal Biol.">
        <title>The genome of Xylona heveae provides a window into fungal endophytism.</title>
        <authorList>
            <person name="Gazis R."/>
            <person name="Kuo A."/>
            <person name="Riley R."/>
            <person name="LaButti K."/>
            <person name="Lipzen A."/>
            <person name="Lin J."/>
            <person name="Amirebrahimi M."/>
            <person name="Hesse C.N."/>
            <person name="Spatafora J.W."/>
            <person name="Henrissat B."/>
            <person name="Hainaut M."/>
            <person name="Grigoriev I.V."/>
            <person name="Hibbett D.S."/>
        </authorList>
    </citation>
    <scope>NUCLEOTIDE SEQUENCE [LARGE SCALE GENOMIC DNA]</scope>
    <source>
        <strain evidence="7 8">TC161</strain>
    </source>
</reference>
<feature type="compositionally biased region" description="Basic residues" evidence="5">
    <location>
        <begin position="1"/>
        <end position="10"/>
    </location>
</feature>
<dbReference type="RefSeq" id="XP_018191271.1">
    <property type="nucleotide sequence ID" value="XM_018334136.1"/>
</dbReference>
<evidence type="ECO:0000256" key="1">
    <source>
        <dbReference type="ARBA" id="ARBA00004604"/>
    </source>
</evidence>
<dbReference type="SMART" id="SM00360">
    <property type="entry name" value="RRM"/>
    <property type="match status" value="1"/>
</dbReference>
<keyword evidence="8" id="KW-1185">Reference proteome</keyword>